<evidence type="ECO:0000313" key="2">
    <source>
        <dbReference type="Proteomes" id="UP001319121"/>
    </source>
</evidence>
<dbReference type="SUPFAM" id="SSF53474">
    <property type="entry name" value="alpha/beta-Hydrolases"/>
    <property type="match status" value="1"/>
</dbReference>
<dbReference type="AlphaFoldDB" id="A0AAN1SZD6"/>
<dbReference type="KEGG" id="fku:FGKAn22_15880"/>
<keyword evidence="2" id="KW-1185">Reference proteome</keyword>
<dbReference type="EMBL" id="AP019536">
    <property type="protein sequence ID" value="BBI99895.1"/>
    <property type="molecule type" value="Genomic_DNA"/>
</dbReference>
<organism evidence="1 2">
    <name type="scientific">Ferrigenium kumadai</name>
    <dbReference type="NCBI Taxonomy" id="1682490"/>
    <lineage>
        <taxon>Bacteria</taxon>
        <taxon>Pseudomonadati</taxon>
        <taxon>Pseudomonadota</taxon>
        <taxon>Betaproteobacteria</taxon>
        <taxon>Nitrosomonadales</taxon>
        <taxon>Gallionellaceae</taxon>
        <taxon>Ferrigenium</taxon>
    </lineage>
</organism>
<dbReference type="RefSeq" id="WP_212785158.1">
    <property type="nucleotide sequence ID" value="NZ_AP019536.1"/>
</dbReference>
<dbReference type="Proteomes" id="UP001319121">
    <property type="component" value="Chromosome"/>
</dbReference>
<proteinExistence type="predicted"/>
<evidence type="ECO:0008006" key="3">
    <source>
        <dbReference type="Google" id="ProtNLM"/>
    </source>
</evidence>
<accession>A0AAN1SZD6</accession>
<gene>
    <name evidence="1" type="ORF">FGKAn22_15880</name>
</gene>
<reference evidence="1 2" key="1">
    <citation type="submission" date="2019-03" db="EMBL/GenBank/DDBJ databases">
        <title>Complete genome sequence of Ferrigenium kumadai strain An22, a microaerophilic iron-oxidizing bacterium isolated from a paddy field soil.</title>
        <authorList>
            <person name="Watanabe T."/>
            <person name="Asakawa S."/>
        </authorList>
    </citation>
    <scope>NUCLEOTIDE SEQUENCE [LARGE SCALE GENOMIC DNA]</scope>
    <source>
        <strain evidence="1 2">An22</strain>
    </source>
</reference>
<dbReference type="InterPro" id="IPR029058">
    <property type="entry name" value="AB_hydrolase_fold"/>
</dbReference>
<protein>
    <recommendedName>
        <fullName evidence="3">Alpha/beta hydrolase</fullName>
    </recommendedName>
</protein>
<sequence>MSEPTVIIHGWSDDSASFINLASVLRQRLGTPPITIRLADWLSMQNDVTYADLAVAMQRAWSASGLPTSPRSVNVVVHSTGTLVTRDWMTKYFTPESVPIKRFLMLAPANFGSPLAHKGRSFIGRVIKGWGQPDFQTGTQILKGLELGSPYTFNLAERDLFDDQARWYGRGRILGTVLVGNTGYSGVAAIANEEGSDGTVRISTANLNASKLEMVLDEGQRVTSIKRKDVNGSIAFGILEQENHSTITLRDEGPRNPNTVDLIIGALTTTDDSFSETGTSFPWQTTIDATTVNEQSDRFQNTVTYLRDDLNQDVRDYFVEFYRKGKPDEHFEKELYERFIDAVHPYEDNPAYRSMYLNLDELDDIQKQLGINNLFISLTAQPLYNPPKTPVGYLSLSQNQTGGLKLSGEQLPDFFKAHRTLLIDITITRKVGEKVFRINAPI</sequence>
<name>A0AAN1SZD6_9PROT</name>
<dbReference type="Gene3D" id="3.40.50.1820">
    <property type="entry name" value="alpha/beta hydrolase"/>
    <property type="match status" value="1"/>
</dbReference>
<evidence type="ECO:0000313" key="1">
    <source>
        <dbReference type="EMBL" id="BBI99895.1"/>
    </source>
</evidence>